<keyword evidence="4" id="KW-1185">Reference proteome</keyword>
<dbReference type="Proteomes" id="UP000518091">
    <property type="component" value="Unassembled WGS sequence"/>
</dbReference>
<evidence type="ECO:0000313" key="2">
    <source>
        <dbReference type="EMBL" id="MCG6663788.1"/>
    </source>
</evidence>
<dbReference type="Proteomes" id="UP000814353">
    <property type="component" value="Unassembled WGS sequence"/>
</dbReference>
<dbReference type="PROSITE" id="PS51257">
    <property type="entry name" value="PROKAR_LIPOPROTEIN"/>
    <property type="match status" value="1"/>
</dbReference>
<gene>
    <name evidence="1" type="ORF">H1D44_19475</name>
    <name evidence="2" type="ORF">HOP48_19865</name>
</gene>
<organism evidence="1 3">
    <name type="scientific">Billgrantia kenyensis</name>
    <dbReference type="NCBI Taxonomy" id="321266"/>
    <lineage>
        <taxon>Bacteria</taxon>
        <taxon>Pseudomonadati</taxon>
        <taxon>Pseudomonadota</taxon>
        <taxon>Gammaproteobacteria</taxon>
        <taxon>Oceanospirillales</taxon>
        <taxon>Halomonadaceae</taxon>
        <taxon>Billgrantia</taxon>
    </lineage>
</organism>
<dbReference type="AlphaFoldDB" id="A0A7V9W4T3"/>
<dbReference type="EMBL" id="JABFUB010000033">
    <property type="protein sequence ID" value="MCG6663788.1"/>
    <property type="molecule type" value="Genomic_DNA"/>
</dbReference>
<reference evidence="1 3" key="2">
    <citation type="submission" date="2020-07" db="EMBL/GenBank/DDBJ databases">
        <title>Identification of Halomonas strains.</title>
        <authorList>
            <person name="Xiao Z."/>
            <person name="Shen J."/>
        </authorList>
    </citation>
    <scope>NUCLEOTIDE SEQUENCE [LARGE SCALE GENOMIC DNA]</scope>
    <source>
        <strain evidence="1 3">DSM 17331</strain>
    </source>
</reference>
<proteinExistence type="predicted"/>
<evidence type="ECO:0000313" key="3">
    <source>
        <dbReference type="Proteomes" id="UP000518091"/>
    </source>
</evidence>
<dbReference type="EMBL" id="JACEFT010000044">
    <property type="protein sequence ID" value="MBA2781065.1"/>
    <property type="molecule type" value="Genomic_DNA"/>
</dbReference>
<evidence type="ECO:0000313" key="4">
    <source>
        <dbReference type="Proteomes" id="UP000814353"/>
    </source>
</evidence>
<protein>
    <submittedName>
        <fullName evidence="1">Uncharacterized protein</fullName>
    </submittedName>
</protein>
<reference evidence="2 4" key="1">
    <citation type="submission" date="2020-05" db="EMBL/GenBank/DDBJ databases">
        <title>Comparative genomic analysis of denitrifying bacteria from Halomonas genus.</title>
        <authorList>
            <person name="Wang L."/>
            <person name="Shao Z."/>
        </authorList>
    </citation>
    <scope>NUCLEOTIDE SEQUENCE [LARGE SCALE GENOMIC DNA]</scope>
    <source>
        <strain evidence="2 4">DSM 17331</strain>
    </source>
</reference>
<comment type="caution">
    <text evidence="1">The sequence shown here is derived from an EMBL/GenBank/DDBJ whole genome shotgun (WGS) entry which is preliminary data.</text>
</comment>
<evidence type="ECO:0000313" key="1">
    <source>
        <dbReference type="EMBL" id="MBA2781065.1"/>
    </source>
</evidence>
<sequence length="206" mass="23771">MKTEISDALNFLHENFDHLSSNLVPLWHPLGFVSCVIDELPSSHVIRVHYWPEGERRVKNPDWPIHTHTYKLRSLVLAGEVRDLQYRVRPGSEWCVYSVNYYSGGSEIVRTPHEVDAIAEVDEFRRSGNHYEVPRGVYHQTLVPHEQSAATLVLLTDHGSDTPKVLGSKLAERYPYDRTPFDRHQFWGGIRDAMEYQLTYAGKGRS</sequence>
<name>A0A7V9W4T3_9GAMM</name>
<dbReference type="RefSeq" id="WP_181516937.1">
    <property type="nucleotide sequence ID" value="NZ_JABFUB010000033.1"/>
</dbReference>
<accession>A0A7V9W4T3</accession>